<organism evidence="2 3">
    <name type="scientific">Arthrobotrys conoides</name>
    <dbReference type="NCBI Taxonomy" id="74498"/>
    <lineage>
        <taxon>Eukaryota</taxon>
        <taxon>Fungi</taxon>
        <taxon>Dikarya</taxon>
        <taxon>Ascomycota</taxon>
        <taxon>Pezizomycotina</taxon>
        <taxon>Orbiliomycetes</taxon>
        <taxon>Orbiliales</taxon>
        <taxon>Orbiliaceae</taxon>
        <taxon>Arthrobotrys</taxon>
    </lineage>
</organism>
<sequence length="156" mass="17967">MPSSSSLAVPIGPLSNPWTYVVDVRTLDRVSQTLETRVRLTKLEGEAIFTELTLVQQQIDEVLRDIEGMRSAFGRKEGEDDDDNRDKKEEDEEGVEEDEEWMKVAGGAFGELARMQTEVEEKVARMGKIMDGMDELGMELELWLRYQSTYRNYKPR</sequence>
<feature type="region of interest" description="Disordered" evidence="1">
    <location>
        <begin position="70"/>
        <end position="99"/>
    </location>
</feature>
<reference evidence="2 3" key="1">
    <citation type="submission" date="2019-10" db="EMBL/GenBank/DDBJ databases">
        <authorList>
            <person name="Palmer J.M."/>
        </authorList>
    </citation>
    <scope>NUCLEOTIDE SEQUENCE [LARGE SCALE GENOMIC DNA]</scope>
    <source>
        <strain evidence="2 3">TWF506</strain>
    </source>
</reference>
<dbReference type="EMBL" id="JAVHJM010000004">
    <property type="protein sequence ID" value="KAK6515343.1"/>
    <property type="molecule type" value="Genomic_DNA"/>
</dbReference>
<dbReference type="Proteomes" id="UP001307849">
    <property type="component" value="Unassembled WGS sequence"/>
</dbReference>
<keyword evidence="3" id="KW-1185">Reference proteome</keyword>
<evidence type="ECO:0000313" key="2">
    <source>
        <dbReference type="EMBL" id="KAK6515343.1"/>
    </source>
</evidence>
<feature type="compositionally biased region" description="Acidic residues" evidence="1">
    <location>
        <begin position="89"/>
        <end position="99"/>
    </location>
</feature>
<comment type="caution">
    <text evidence="2">The sequence shown here is derived from an EMBL/GenBank/DDBJ whole genome shotgun (WGS) entry which is preliminary data.</text>
</comment>
<evidence type="ECO:0000256" key="1">
    <source>
        <dbReference type="SAM" id="MobiDB-lite"/>
    </source>
</evidence>
<name>A0AAN8NYL8_9PEZI</name>
<dbReference type="AlphaFoldDB" id="A0AAN8NYL8"/>
<accession>A0AAN8NYL8</accession>
<feature type="compositionally biased region" description="Basic and acidic residues" evidence="1">
    <location>
        <begin position="70"/>
        <end position="88"/>
    </location>
</feature>
<protein>
    <submittedName>
        <fullName evidence="2">Uncharacterized protein</fullName>
    </submittedName>
</protein>
<evidence type="ECO:0000313" key="3">
    <source>
        <dbReference type="Proteomes" id="UP001307849"/>
    </source>
</evidence>
<gene>
    <name evidence="2" type="ORF">TWF506_007685</name>
</gene>
<proteinExistence type="predicted"/>